<evidence type="ECO:0000256" key="3">
    <source>
        <dbReference type="ARBA" id="ARBA00023002"/>
    </source>
</evidence>
<dbReference type="PROSITE" id="PS00063">
    <property type="entry name" value="ALDOKETO_REDUCTASE_3"/>
    <property type="match status" value="1"/>
</dbReference>
<gene>
    <name evidence="5" type="ORF">KCQ71_22560</name>
</gene>
<dbReference type="PROSITE" id="PS00798">
    <property type="entry name" value="ALDOKETO_REDUCTASE_1"/>
    <property type="match status" value="1"/>
</dbReference>
<keyword evidence="2" id="KW-0521">NADP</keyword>
<keyword evidence="3" id="KW-0560">Oxidoreductase</keyword>
<dbReference type="SUPFAM" id="SSF51430">
    <property type="entry name" value="NAD(P)-linked oxidoreductase"/>
    <property type="match status" value="1"/>
</dbReference>
<dbReference type="InterPro" id="IPR023210">
    <property type="entry name" value="NADP_OxRdtase_dom"/>
</dbReference>
<evidence type="ECO:0000259" key="4">
    <source>
        <dbReference type="Pfam" id="PF00248"/>
    </source>
</evidence>
<dbReference type="PIRSF" id="PIRSF000097">
    <property type="entry name" value="AKR"/>
    <property type="match status" value="1"/>
</dbReference>
<comment type="similarity">
    <text evidence="1">Belongs to the aldo/keto reductase family.</text>
</comment>
<dbReference type="EMBL" id="JAGSHT010000022">
    <property type="protein sequence ID" value="MBZ2198947.1"/>
    <property type="molecule type" value="Genomic_DNA"/>
</dbReference>
<protein>
    <submittedName>
        <fullName evidence="5">Aldo/keto reductase</fullName>
    </submittedName>
</protein>
<dbReference type="Pfam" id="PF00248">
    <property type="entry name" value="Aldo_ket_red"/>
    <property type="match status" value="1"/>
</dbReference>
<evidence type="ECO:0000313" key="6">
    <source>
        <dbReference type="Proteomes" id="UP000826651"/>
    </source>
</evidence>
<evidence type="ECO:0000256" key="1">
    <source>
        <dbReference type="ARBA" id="ARBA00007905"/>
    </source>
</evidence>
<dbReference type="Proteomes" id="UP000826651">
    <property type="component" value="Unassembled WGS sequence"/>
</dbReference>
<sequence length="285" mass="30862">MTTAAPTSLDRHTMLPGAVGIPQVGLGVFQVPTAQAQRVVEEALEVGYRHVDTAAAYVNEEGVGAALGSAGLAREEVFVTSKLRNGDQGYESALRAYDDTLARLGLETLDLYLIHWPNPAAGLWPESWRALERILDEGRVRAIGVSNFMVEHLRELLDRAEHVPAVNQIEVHPTFAQAELADFCAEHAITVQAYSPLGQGADLSAPTVTAIADRHGVTPAQVVLRWHLDQGRVVIPKTTSRARMVSNADLDGFDLTEDDMAGLDALETGVRIGNDPRTFALSQIR</sequence>
<name>A0ABS7SF17_9MICO</name>
<evidence type="ECO:0000313" key="5">
    <source>
        <dbReference type="EMBL" id="MBZ2198947.1"/>
    </source>
</evidence>
<dbReference type="PROSITE" id="PS00062">
    <property type="entry name" value="ALDOKETO_REDUCTASE_2"/>
    <property type="match status" value="1"/>
</dbReference>
<reference evidence="5 6" key="1">
    <citation type="submission" date="2021-04" db="EMBL/GenBank/DDBJ databases">
        <title>Ruania sp. nov., isolated from sandy soil of mangrove forest.</title>
        <authorList>
            <person name="Ge X."/>
            <person name="Huang R."/>
            <person name="Liu W."/>
        </authorList>
    </citation>
    <scope>NUCLEOTIDE SEQUENCE [LARGE SCALE GENOMIC DNA]</scope>
    <source>
        <strain evidence="5 6">N2-46</strain>
    </source>
</reference>
<comment type="caution">
    <text evidence="5">The sequence shown here is derived from an EMBL/GenBank/DDBJ whole genome shotgun (WGS) entry which is preliminary data.</text>
</comment>
<dbReference type="PANTHER" id="PTHR43827:SF3">
    <property type="entry name" value="NADP-DEPENDENT OXIDOREDUCTASE DOMAIN-CONTAINING PROTEIN"/>
    <property type="match status" value="1"/>
</dbReference>
<dbReference type="Gene3D" id="3.20.20.100">
    <property type="entry name" value="NADP-dependent oxidoreductase domain"/>
    <property type="match status" value="1"/>
</dbReference>
<accession>A0ABS7SF17</accession>
<dbReference type="InterPro" id="IPR018170">
    <property type="entry name" value="Aldo/ket_reductase_CS"/>
</dbReference>
<dbReference type="PANTHER" id="PTHR43827">
    <property type="entry name" value="2,5-DIKETO-D-GLUCONIC ACID REDUCTASE"/>
    <property type="match status" value="1"/>
</dbReference>
<dbReference type="InterPro" id="IPR020471">
    <property type="entry name" value="AKR"/>
</dbReference>
<dbReference type="PRINTS" id="PR00069">
    <property type="entry name" value="ALDKETRDTASE"/>
</dbReference>
<proteinExistence type="inferred from homology"/>
<dbReference type="RefSeq" id="WP_223410664.1">
    <property type="nucleotide sequence ID" value="NZ_JAGSHT010000022.1"/>
</dbReference>
<keyword evidence="6" id="KW-1185">Reference proteome</keyword>
<dbReference type="InterPro" id="IPR036812">
    <property type="entry name" value="NAD(P)_OxRdtase_dom_sf"/>
</dbReference>
<evidence type="ECO:0000256" key="2">
    <source>
        <dbReference type="ARBA" id="ARBA00022857"/>
    </source>
</evidence>
<organism evidence="5 6">
    <name type="scientific">Occultella gossypii</name>
    <dbReference type="NCBI Taxonomy" id="2800820"/>
    <lineage>
        <taxon>Bacteria</taxon>
        <taxon>Bacillati</taxon>
        <taxon>Actinomycetota</taxon>
        <taxon>Actinomycetes</taxon>
        <taxon>Micrococcales</taxon>
        <taxon>Ruaniaceae</taxon>
        <taxon>Occultella</taxon>
    </lineage>
</organism>
<feature type="domain" description="NADP-dependent oxidoreductase" evidence="4">
    <location>
        <begin position="26"/>
        <end position="266"/>
    </location>
</feature>